<accession>A0A512BE50</accession>
<evidence type="ECO:0000259" key="1">
    <source>
        <dbReference type="Pfam" id="PF00156"/>
    </source>
</evidence>
<dbReference type="GO" id="GO:0016757">
    <property type="term" value="F:glycosyltransferase activity"/>
    <property type="evidence" value="ECO:0007669"/>
    <property type="project" value="UniProtKB-KW"/>
</dbReference>
<reference evidence="2 3" key="1">
    <citation type="submission" date="2019-07" db="EMBL/GenBank/DDBJ databases">
        <title>Whole genome shotgun sequence of Segetibacter aerophilus NBRC 106135.</title>
        <authorList>
            <person name="Hosoyama A."/>
            <person name="Uohara A."/>
            <person name="Ohji S."/>
            <person name="Ichikawa N."/>
        </authorList>
    </citation>
    <scope>NUCLEOTIDE SEQUENCE [LARGE SCALE GENOMIC DNA]</scope>
    <source>
        <strain evidence="2 3">NBRC 106135</strain>
    </source>
</reference>
<keyword evidence="2" id="KW-0328">Glycosyltransferase</keyword>
<dbReference type="InterPro" id="IPR050137">
    <property type="entry name" value="PyrR_bifunctional"/>
</dbReference>
<evidence type="ECO:0000313" key="3">
    <source>
        <dbReference type="Proteomes" id="UP000321513"/>
    </source>
</evidence>
<dbReference type="SUPFAM" id="SSF53271">
    <property type="entry name" value="PRTase-like"/>
    <property type="match status" value="1"/>
</dbReference>
<proteinExistence type="predicted"/>
<dbReference type="PANTHER" id="PTHR11608:SF0">
    <property type="entry name" value="BIFUNCTIONAL PROTEIN PYRR"/>
    <property type="match status" value="1"/>
</dbReference>
<dbReference type="EMBL" id="BJYT01000009">
    <property type="protein sequence ID" value="GEO10214.1"/>
    <property type="molecule type" value="Genomic_DNA"/>
</dbReference>
<dbReference type="InterPro" id="IPR029057">
    <property type="entry name" value="PRTase-like"/>
</dbReference>
<dbReference type="Gene3D" id="3.40.50.2020">
    <property type="match status" value="1"/>
</dbReference>
<dbReference type="CDD" id="cd06223">
    <property type="entry name" value="PRTases_typeI"/>
    <property type="match status" value="1"/>
</dbReference>
<dbReference type="InterPro" id="IPR000836">
    <property type="entry name" value="PRTase_dom"/>
</dbReference>
<dbReference type="Pfam" id="PF00156">
    <property type="entry name" value="Pribosyltran"/>
    <property type="match status" value="1"/>
</dbReference>
<keyword evidence="3" id="KW-1185">Reference proteome</keyword>
<dbReference type="Proteomes" id="UP000321513">
    <property type="component" value="Unassembled WGS sequence"/>
</dbReference>
<name>A0A512BE50_9BACT</name>
<sequence>MKVKLTLVAAKNLILSKEVAEKKMQRIALEIAGQLYGETEPLIIIGITGSGMVIAKKLFVLLETLLEIPVQIISCQLNKRNPGEITYSEAIDFNSKNVLLVDDVTNSGRTLLYALKPLLEFYPKRIQTMSLVERMHKNFPVKIDYIGLSIATTLQDHIQVEVEGEEVLGAYIL</sequence>
<feature type="domain" description="Phosphoribosyltransferase" evidence="1">
    <location>
        <begin position="22"/>
        <end position="152"/>
    </location>
</feature>
<comment type="caution">
    <text evidence="2">The sequence shown here is derived from an EMBL/GenBank/DDBJ whole genome shotgun (WGS) entry which is preliminary data.</text>
</comment>
<evidence type="ECO:0000313" key="2">
    <source>
        <dbReference type="EMBL" id="GEO10214.1"/>
    </source>
</evidence>
<dbReference type="RefSeq" id="WP_246113238.1">
    <property type="nucleotide sequence ID" value="NZ_BJYT01000009.1"/>
</dbReference>
<dbReference type="AlphaFoldDB" id="A0A512BE50"/>
<gene>
    <name evidence="2" type="primary">pyrR2</name>
    <name evidence="2" type="ORF">SAE01_27100</name>
</gene>
<keyword evidence="2" id="KW-0808">Transferase</keyword>
<dbReference type="PANTHER" id="PTHR11608">
    <property type="entry name" value="BIFUNCTIONAL PROTEIN PYRR"/>
    <property type="match status" value="1"/>
</dbReference>
<protein>
    <submittedName>
        <fullName evidence="2">Phosphoribosyltransferase</fullName>
    </submittedName>
</protein>
<organism evidence="2 3">
    <name type="scientific">Segetibacter aerophilus</name>
    <dbReference type="NCBI Taxonomy" id="670293"/>
    <lineage>
        <taxon>Bacteria</taxon>
        <taxon>Pseudomonadati</taxon>
        <taxon>Bacteroidota</taxon>
        <taxon>Chitinophagia</taxon>
        <taxon>Chitinophagales</taxon>
        <taxon>Chitinophagaceae</taxon>
        <taxon>Segetibacter</taxon>
    </lineage>
</organism>